<comment type="similarity">
    <text evidence="8">Belongs to the RING-type zinc finger family. ATL subfamily.</text>
</comment>
<evidence type="ECO:0000256" key="5">
    <source>
        <dbReference type="ARBA" id="ARBA00022833"/>
    </source>
</evidence>
<accession>A0A0C9RTY3</accession>
<dbReference type="GO" id="GO:0016020">
    <property type="term" value="C:membrane"/>
    <property type="evidence" value="ECO:0007669"/>
    <property type="project" value="UniProtKB-SubCell"/>
</dbReference>
<dbReference type="EMBL" id="GCHU01013180">
    <property type="protein sequence ID" value="JAG87199.1"/>
    <property type="molecule type" value="Transcribed_RNA"/>
</dbReference>
<feature type="transmembrane region" description="Helical" evidence="10">
    <location>
        <begin position="31"/>
        <end position="57"/>
    </location>
</feature>
<evidence type="ECO:0000256" key="3">
    <source>
        <dbReference type="ARBA" id="ARBA00022692"/>
    </source>
</evidence>
<dbReference type="GO" id="GO:0016567">
    <property type="term" value="P:protein ubiquitination"/>
    <property type="evidence" value="ECO:0007669"/>
    <property type="project" value="InterPro"/>
</dbReference>
<evidence type="ECO:0000256" key="10">
    <source>
        <dbReference type="SAM" id="Phobius"/>
    </source>
</evidence>
<keyword evidence="6 10" id="KW-1133">Transmembrane helix</keyword>
<feature type="domain" description="RING-type" evidence="11">
    <location>
        <begin position="97"/>
        <end position="139"/>
    </location>
</feature>
<evidence type="ECO:0000256" key="4">
    <source>
        <dbReference type="ARBA" id="ARBA00022723"/>
    </source>
</evidence>
<dbReference type="Gene3D" id="3.30.40.10">
    <property type="entry name" value="Zinc/RING finger domain, C3HC4 (zinc finger)"/>
    <property type="match status" value="1"/>
</dbReference>
<dbReference type="CDD" id="cd16461">
    <property type="entry name" value="RING-H2_EL5-like"/>
    <property type="match status" value="1"/>
</dbReference>
<keyword evidence="9" id="KW-0863">Zinc-finger</keyword>
<evidence type="ECO:0000256" key="2">
    <source>
        <dbReference type="ARBA" id="ARBA00022679"/>
    </source>
</evidence>
<proteinExistence type="inferred from homology"/>
<dbReference type="PANTHER" id="PTHR46905:SF7">
    <property type="entry name" value="RING-H2 FINGER PROTEIN ATL78"/>
    <property type="match status" value="1"/>
</dbReference>
<evidence type="ECO:0000256" key="1">
    <source>
        <dbReference type="ARBA" id="ARBA00004167"/>
    </source>
</evidence>
<keyword evidence="2" id="KW-0808">Transferase</keyword>
<dbReference type="InterPro" id="IPR001841">
    <property type="entry name" value="Znf_RING"/>
</dbReference>
<dbReference type="Pfam" id="PF13639">
    <property type="entry name" value="zf-RING_2"/>
    <property type="match status" value="1"/>
</dbReference>
<sequence>MSGGMIAEALSAASNENQHIEINPYMSEDALLVLIALLCALICVMGFASIFPWHYILRSSEDHMAARLANTGLKKSCINALPSVVYSEVGAELAGECPVCLAEFLEGEKLRVLPKCRHTFHMACVDRWLVSHSSCPSCRHCLLESEYQIQSSTSQACVV</sequence>
<dbReference type="SMART" id="SM00184">
    <property type="entry name" value="RING"/>
    <property type="match status" value="1"/>
</dbReference>
<organism evidence="12">
    <name type="scientific">Wollemia nobilis</name>
    <dbReference type="NCBI Taxonomy" id="56998"/>
    <lineage>
        <taxon>Eukaryota</taxon>
        <taxon>Viridiplantae</taxon>
        <taxon>Streptophyta</taxon>
        <taxon>Embryophyta</taxon>
        <taxon>Tracheophyta</taxon>
        <taxon>Spermatophyta</taxon>
        <taxon>Pinopsida</taxon>
        <taxon>Pinidae</taxon>
        <taxon>Conifers II</taxon>
        <taxon>Araucariales</taxon>
        <taxon>Araucariaceae</taxon>
        <taxon>Wollemia</taxon>
    </lineage>
</organism>
<dbReference type="PANTHER" id="PTHR46905">
    <property type="entry name" value="RING-H2 FINGER PROTEIN ATL78"/>
    <property type="match status" value="1"/>
</dbReference>
<reference evidence="12" key="1">
    <citation type="submission" date="2015-02" db="EMBL/GenBank/DDBJ databases">
        <title>A transcriptome of Wollemia nobilis - a relic of Gondwana.</title>
        <authorList>
            <person name="Chia J.Y."/>
            <person name="Leong Y.S."/>
            <person name="Abdul Karim S."/>
            <person name="Wan Azmi N."/>
            <person name="Hercus R."/>
            <person name="Croft L."/>
        </authorList>
    </citation>
    <scope>NUCLEOTIDE SEQUENCE</scope>
    <source>
        <strain evidence="12">MaeBrown</strain>
        <tissue evidence="12">Leaf</tissue>
    </source>
</reference>
<dbReference type="GO" id="GO:0008270">
    <property type="term" value="F:zinc ion binding"/>
    <property type="evidence" value="ECO:0007669"/>
    <property type="project" value="UniProtKB-KW"/>
</dbReference>
<evidence type="ECO:0000256" key="9">
    <source>
        <dbReference type="PROSITE-ProRule" id="PRU00175"/>
    </source>
</evidence>
<evidence type="ECO:0000256" key="8">
    <source>
        <dbReference type="ARBA" id="ARBA00024209"/>
    </source>
</evidence>
<evidence type="ECO:0000313" key="12">
    <source>
        <dbReference type="EMBL" id="JAG87199.1"/>
    </source>
</evidence>
<keyword evidence="3 10" id="KW-0812">Transmembrane</keyword>
<keyword evidence="7 10" id="KW-0472">Membrane</keyword>
<comment type="subcellular location">
    <subcellularLocation>
        <location evidence="1">Membrane</location>
        <topology evidence="1">Single-pass membrane protein</topology>
    </subcellularLocation>
</comment>
<keyword evidence="4" id="KW-0479">Metal-binding</keyword>
<dbReference type="PROSITE" id="PS50089">
    <property type="entry name" value="ZF_RING_2"/>
    <property type="match status" value="1"/>
</dbReference>
<protein>
    <submittedName>
        <fullName evidence="12">TSA: Wollemia nobilis Ref_Wollemi_Transcript_13256_1101 transcribed RNA sequence</fullName>
    </submittedName>
</protein>
<evidence type="ECO:0000256" key="6">
    <source>
        <dbReference type="ARBA" id="ARBA00022989"/>
    </source>
</evidence>
<dbReference type="GO" id="GO:0016740">
    <property type="term" value="F:transferase activity"/>
    <property type="evidence" value="ECO:0007669"/>
    <property type="project" value="UniProtKB-KW"/>
</dbReference>
<evidence type="ECO:0000259" key="11">
    <source>
        <dbReference type="PROSITE" id="PS50089"/>
    </source>
</evidence>
<evidence type="ECO:0000256" key="7">
    <source>
        <dbReference type="ARBA" id="ARBA00023136"/>
    </source>
</evidence>
<dbReference type="InterPro" id="IPR044602">
    <property type="entry name" value="ATL10/ATL72-79-like"/>
</dbReference>
<dbReference type="SUPFAM" id="SSF57850">
    <property type="entry name" value="RING/U-box"/>
    <property type="match status" value="1"/>
</dbReference>
<keyword evidence="5" id="KW-0862">Zinc</keyword>
<dbReference type="AlphaFoldDB" id="A0A0C9RTY3"/>
<dbReference type="InterPro" id="IPR013083">
    <property type="entry name" value="Znf_RING/FYVE/PHD"/>
</dbReference>
<name>A0A0C9RTY3_9CONI</name>